<gene>
    <name evidence="2" type="ORF">FDT66_13110</name>
</gene>
<dbReference type="InterPro" id="IPR001478">
    <property type="entry name" value="PDZ"/>
</dbReference>
<dbReference type="EMBL" id="VANR01000007">
    <property type="protein sequence ID" value="TMM28838.1"/>
    <property type="molecule type" value="Genomic_DNA"/>
</dbReference>
<dbReference type="Gene3D" id="2.40.70.10">
    <property type="entry name" value="Acid Proteases"/>
    <property type="match status" value="2"/>
</dbReference>
<dbReference type="InterPro" id="IPR021109">
    <property type="entry name" value="Peptidase_aspartic_dom_sf"/>
</dbReference>
<dbReference type="SMART" id="SM00228">
    <property type="entry name" value="PDZ"/>
    <property type="match status" value="1"/>
</dbReference>
<comment type="caution">
    <text evidence="2">The sequence shown here is derived from an EMBL/GenBank/DDBJ whole genome shotgun (WGS) entry which is preliminary data.</text>
</comment>
<protein>
    <submittedName>
        <fullName evidence="2">PDZ domain-containing protein</fullName>
    </submittedName>
</protein>
<dbReference type="InterPro" id="IPR036034">
    <property type="entry name" value="PDZ_sf"/>
</dbReference>
<feature type="domain" description="PDZ" evidence="1">
    <location>
        <begin position="363"/>
        <end position="439"/>
    </location>
</feature>
<accession>A0A5S3N0M9</accession>
<dbReference type="SUPFAM" id="SSF50156">
    <property type="entry name" value="PDZ domain-like"/>
    <property type="match status" value="1"/>
</dbReference>
<sequence>MLKFIFLKKIFIFLTLLFFSSLFKVHSQNGFRFLNSNDKKQRVKFQLINNLIIVPVEINGKKLSFILDSGVNKTIIFNLSENDSIGLLNTEKVNLTGLGGGKPVEALLSKNNKLSIKGIASFNESVYVILKDYFDLSGKMGTTIHGIIGYNLLRNFIIKINYRTKKIDFYNPEKYSYKKCRKCEVLPIQFYRKKPFVNVKVQLDTIGNELTNVKLLIDSGGSDALWLFEHTKKNIVTPKRYFNDILGEGLSGSIYGNRSRIPKLIIGQFEIEEPTVSFLDTVSTKNARKFKRRNGSIGGNILKRFKVWMDYPNKQIMLKKNSSFKSDFNYNMSGLDVVYAGKQLVREKEEIRVSDAYNNDVNKNSTISFVTNFSYKFKPIFKIRTVVKNSPADKVGLQANDLIVQINEKAAHNYTLNEIISKFQEKDKKRIRMTVNRNGDIIKFEFRLEKKV</sequence>
<keyword evidence="3" id="KW-1185">Reference proteome</keyword>
<dbReference type="Pfam" id="PF17820">
    <property type="entry name" value="PDZ_6"/>
    <property type="match status" value="1"/>
</dbReference>
<evidence type="ECO:0000259" key="1">
    <source>
        <dbReference type="SMART" id="SM00228"/>
    </source>
</evidence>
<dbReference type="AlphaFoldDB" id="A0A5S3N0M9"/>
<dbReference type="Proteomes" id="UP000307140">
    <property type="component" value="Unassembled WGS sequence"/>
</dbReference>
<dbReference type="OrthoDB" id="3521766at2"/>
<dbReference type="InterPro" id="IPR041489">
    <property type="entry name" value="PDZ_6"/>
</dbReference>
<reference evidence="2 3" key="1">
    <citation type="submission" date="2019-05" db="EMBL/GenBank/DDBJ databases">
        <title>Polaribacter aestuariivivens sp. nov., isolated from a tidal flat.</title>
        <authorList>
            <person name="Yoon J.-H."/>
        </authorList>
    </citation>
    <scope>NUCLEOTIDE SEQUENCE [LARGE SCALE GENOMIC DNA]</scope>
    <source>
        <strain evidence="2 3">DBTF-3</strain>
    </source>
</reference>
<evidence type="ECO:0000313" key="2">
    <source>
        <dbReference type="EMBL" id="TMM28838.1"/>
    </source>
</evidence>
<organism evidence="2 3">
    <name type="scientific">Polaribacter aestuariivivens</name>
    <dbReference type="NCBI Taxonomy" id="2304626"/>
    <lineage>
        <taxon>Bacteria</taxon>
        <taxon>Pseudomonadati</taxon>
        <taxon>Bacteroidota</taxon>
        <taxon>Flavobacteriia</taxon>
        <taxon>Flavobacteriales</taxon>
        <taxon>Flavobacteriaceae</taxon>
    </lineage>
</organism>
<evidence type="ECO:0000313" key="3">
    <source>
        <dbReference type="Proteomes" id="UP000307140"/>
    </source>
</evidence>
<dbReference type="Gene3D" id="2.30.42.10">
    <property type="match status" value="1"/>
</dbReference>
<dbReference type="SUPFAM" id="SSF50630">
    <property type="entry name" value="Acid proteases"/>
    <property type="match status" value="1"/>
</dbReference>
<proteinExistence type="predicted"/>
<dbReference type="Pfam" id="PF13650">
    <property type="entry name" value="Asp_protease_2"/>
    <property type="match status" value="1"/>
</dbReference>
<name>A0A5S3N0M9_9FLAO</name>